<evidence type="ECO:0000259" key="5">
    <source>
        <dbReference type="PROSITE" id="PS51900"/>
    </source>
</evidence>
<evidence type="ECO:0000256" key="2">
    <source>
        <dbReference type="ARBA" id="ARBA00023172"/>
    </source>
</evidence>
<evidence type="ECO:0000313" key="6">
    <source>
        <dbReference type="EMBL" id="MFD0960974.1"/>
    </source>
</evidence>
<keyword evidence="7" id="KW-1185">Reference proteome</keyword>
<dbReference type="Gene3D" id="1.10.443.10">
    <property type="entry name" value="Intergrase catalytic core"/>
    <property type="match status" value="1"/>
</dbReference>
<reference evidence="7" key="1">
    <citation type="journal article" date="2019" name="Int. J. Syst. Evol. Microbiol.">
        <title>The Global Catalogue of Microorganisms (GCM) 10K type strain sequencing project: providing services to taxonomists for standard genome sequencing and annotation.</title>
        <authorList>
            <consortium name="The Broad Institute Genomics Platform"/>
            <consortium name="The Broad Institute Genome Sequencing Center for Infectious Disease"/>
            <person name="Wu L."/>
            <person name="Ma J."/>
        </authorList>
    </citation>
    <scope>NUCLEOTIDE SEQUENCE [LARGE SCALE GENOMIC DNA]</scope>
    <source>
        <strain evidence="7">CCUG 59129</strain>
    </source>
</reference>
<feature type="domain" description="Core-binding (CB)" evidence="5">
    <location>
        <begin position="40"/>
        <end position="118"/>
    </location>
</feature>
<dbReference type="InterPro" id="IPR013762">
    <property type="entry name" value="Integrase-like_cat_sf"/>
</dbReference>
<feature type="domain" description="Tyr recombinase" evidence="4">
    <location>
        <begin position="139"/>
        <end position="297"/>
    </location>
</feature>
<keyword evidence="2" id="KW-0233">DNA recombination</keyword>
<dbReference type="Proteomes" id="UP001596989">
    <property type="component" value="Unassembled WGS sequence"/>
</dbReference>
<dbReference type="InterPro" id="IPR044068">
    <property type="entry name" value="CB"/>
</dbReference>
<organism evidence="6 7">
    <name type="scientific">Paenibacillus chungangensis</name>
    <dbReference type="NCBI Taxonomy" id="696535"/>
    <lineage>
        <taxon>Bacteria</taxon>
        <taxon>Bacillati</taxon>
        <taxon>Bacillota</taxon>
        <taxon>Bacilli</taxon>
        <taxon>Bacillales</taxon>
        <taxon>Paenibacillaceae</taxon>
        <taxon>Paenibacillus</taxon>
    </lineage>
</organism>
<evidence type="ECO:0000259" key="4">
    <source>
        <dbReference type="PROSITE" id="PS51898"/>
    </source>
</evidence>
<evidence type="ECO:0000313" key="7">
    <source>
        <dbReference type="Proteomes" id="UP001596989"/>
    </source>
</evidence>
<evidence type="ECO:0000256" key="1">
    <source>
        <dbReference type="ARBA" id="ARBA00023125"/>
    </source>
</evidence>
<dbReference type="InterPro" id="IPR002104">
    <property type="entry name" value="Integrase_catalytic"/>
</dbReference>
<keyword evidence="1 3" id="KW-0238">DNA-binding</keyword>
<comment type="caution">
    <text evidence="6">The sequence shown here is derived from an EMBL/GenBank/DDBJ whole genome shotgun (WGS) entry which is preliminary data.</text>
</comment>
<evidence type="ECO:0000256" key="3">
    <source>
        <dbReference type="PROSITE-ProRule" id="PRU01248"/>
    </source>
</evidence>
<name>A0ABW3HTS9_9BACL</name>
<sequence length="297" mass="34010">MYLKKAGYQHQRLIIRRFNEYLDNGKYSYTYLRVNYECPEPFKKGLEQYLKSLERANLRQCTIDKYRVFTIKLCRDFTKNGIESWDAVDAKALLGAFDRVTSKAQFSACIRKLFAFLVKEGIVKYNYAGIVPHMQYWKRIPSVYNSEEIEAILGSVDRSNEVGKRNYAILLLAARLGMRSSDISFLRFENVDFVKAMIEFKQRKTGVANQLTLLPEIAEALHDYINNARGDSVEPYIFLTCRKSLRKSVLPKLSSGAICRIAAKHFRQSGIDFGDRHHGAHALRASLASGLVAENVP</sequence>
<dbReference type="InterPro" id="IPR011010">
    <property type="entry name" value="DNA_brk_join_enz"/>
</dbReference>
<proteinExistence type="predicted"/>
<dbReference type="PROSITE" id="PS51900">
    <property type="entry name" value="CB"/>
    <property type="match status" value="1"/>
</dbReference>
<accession>A0ABW3HTS9</accession>
<dbReference type="SUPFAM" id="SSF56349">
    <property type="entry name" value="DNA breaking-rejoining enzymes"/>
    <property type="match status" value="1"/>
</dbReference>
<gene>
    <name evidence="6" type="ORF">ACFQ2I_16410</name>
</gene>
<dbReference type="Pfam" id="PF00589">
    <property type="entry name" value="Phage_integrase"/>
    <property type="match status" value="1"/>
</dbReference>
<dbReference type="RefSeq" id="WP_377566071.1">
    <property type="nucleotide sequence ID" value="NZ_JBHTJZ010000027.1"/>
</dbReference>
<protein>
    <submittedName>
        <fullName evidence="6">Tyrosine-type recombinase/integrase</fullName>
    </submittedName>
</protein>
<dbReference type="PROSITE" id="PS51898">
    <property type="entry name" value="TYR_RECOMBINASE"/>
    <property type="match status" value="1"/>
</dbReference>
<dbReference type="EMBL" id="JBHTJZ010000027">
    <property type="protein sequence ID" value="MFD0960974.1"/>
    <property type="molecule type" value="Genomic_DNA"/>
</dbReference>